<dbReference type="Proteomes" id="UP001162834">
    <property type="component" value="Chromosome"/>
</dbReference>
<dbReference type="EMBL" id="CP087164">
    <property type="protein sequence ID" value="UGS38008.1"/>
    <property type="molecule type" value="Genomic_DNA"/>
</dbReference>
<dbReference type="PANTHER" id="PTHR30115:SF11">
    <property type="entry name" value="NITROGEN REGULATORY PROTEIN P-II HOMOLOG"/>
    <property type="match status" value="1"/>
</dbReference>
<dbReference type="GO" id="GO:0005829">
    <property type="term" value="C:cytosol"/>
    <property type="evidence" value="ECO:0007669"/>
    <property type="project" value="TreeGrafter"/>
</dbReference>
<dbReference type="InterPro" id="IPR002187">
    <property type="entry name" value="N-reg_PII"/>
</dbReference>
<dbReference type="SUPFAM" id="SSF54913">
    <property type="entry name" value="GlnB-like"/>
    <property type="match status" value="1"/>
</dbReference>
<dbReference type="SMART" id="SM00938">
    <property type="entry name" value="P-II"/>
    <property type="match status" value="1"/>
</dbReference>
<name>A0A9E7C2Z1_9ACTN</name>
<accession>A0A9E7C2Z1</accession>
<dbReference type="InterPro" id="IPR015867">
    <property type="entry name" value="N-reg_PII/ATP_PRibTrfase_C"/>
</dbReference>
<evidence type="ECO:0000313" key="3">
    <source>
        <dbReference type="Proteomes" id="UP001162834"/>
    </source>
</evidence>
<dbReference type="PROSITE" id="PS00638">
    <property type="entry name" value="PII_GLNB_CTER"/>
    <property type="match status" value="1"/>
</dbReference>
<evidence type="ECO:0000256" key="1">
    <source>
        <dbReference type="RuleBase" id="RU003936"/>
    </source>
</evidence>
<dbReference type="InterPro" id="IPR017918">
    <property type="entry name" value="N-reg_PII_CS"/>
</dbReference>
<comment type="similarity">
    <text evidence="1">Belongs to the P(II) protein family.</text>
</comment>
<dbReference type="GO" id="GO:0005524">
    <property type="term" value="F:ATP binding"/>
    <property type="evidence" value="ECO:0007669"/>
    <property type="project" value="TreeGrafter"/>
</dbReference>
<protein>
    <submittedName>
        <fullName evidence="2">Nitrogen regulatory protein P-II</fullName>
    </submittedName>
</protein>
<dbReference type="PRINTS" id="PR00340">
    <property type="entry name" value="PIIGLNB"/>
</dbReference>
<reference evidence="2" key="1">
    <citation type="journal article" date="2022" name="Int. J. Syst. Evol. Microbiol.">
        <title>Pseudomonas aegrilactucae sp. nov. and Pseudomonas morbosilactucae sp. nov., pathogens causing bacterial rot of lettuce in Japan.</title>
        <authorList>
            <person name="Sawada H."/>
            <person name="Fujikawa T."/>
            <person name="Satou M."/>
        </authorList>
    </citation>
    <scope>NUCLEOTIDE SEQUENCE</scope>
    <source>
        <strain evidence="2">0166_1</strain>
    </source>
</reference>
<dbReference type="RefSeq" id="WP_259312044.1">
    <property type="nucleotide sequence ID" value="NZ_CP087164.1"/>
</dbReference>
<dbReference type="InterPro" id="IPR011322">
    <property type="entry name" value="N-reg_PII-like_a/b"/>
</dbReference>
<dbReference type="PANTHER" id="PTHR30115">
    <property type="entry name" value="NITROGEN REGULATORY PROTEIN P-II"/>
    <property type="match status" value="1"/>
</dbReference>
<organism evidence="2 3">
    <name type="scientific">Capillimicrobium parvum</name>
    <dbReference type="NCBI Taxonomy" id="2884022"/>
    <lineage>
        <taxon>Bacteria</taxon>
        <taxon>Bacillati</taxon>
        <taxon>Actinomycetota</taxon>
        <taxon>Thermoleophilia</taxon>
        <taxon>Solirubrobacterales</taxon>
        <taxon>Capillimicrobiaceae</taxon>
        <taxon>Capillimicrobium</taxon>
    </lineage>
</organism>
<dbReference type="GO" id="GO:0030234">
    <property type="term" value="F:enzyme regulator activity"/>
    <property type="evidence" value="ECO:0007669"/>
    <property type="project" value="InterPro"/>
</dbReference>
<evidence type="ECO:0000313" key="2">
    <source>
        <dbReference type="EMBL" id="UGS38008.1"/>
    </source>
</evidence>
<sequence length="124" mass="13479">MKMVVAYVRHEAFEPIRMELLNLGFPSLTISEVKGSGRQKGITERYRGAELTNYLRPKVKIECVVADGDAQTIVDTVLKHGRTGAVGDGKVFVLPVEQAFRVRTGESGEEILQAHPDAAASASP</sequence>
<gene>
    <name evidence="2" type="primary">glnB</name>
    <name evidence="2" type="ORF">DSM104329_04430</name>
</gene>
<proteinExistence type="inferred from homology"/>
<dbReference type="Gene3D" id="3.30.70.120">
    <property type="match status" value="1"/>
</dbReference>
<keyword evidence="3" id="KW-1185">Reference proteome</keyword>
<dbReference type="GO" id="GO:0006808">
    <property type="term" value="P:regulation of nitrogen utilization"/>
    <property type="evidence" value="ECO:0007669"/>
    <property type="project" value="InterPro"/>
</dbReference>
<dbReference type="KEGG" id="sbae:DSM104329_04430"/>
<dbReference type="PROSITE" id="PS51343">
    <property type="entry name" value="PII_GLNB_DOM"/>
    <property type="match status" value="1"/>
</dbReference>
<dbReference type="AlphaFoldDB" id="A0A9E7C2Z1"/>
<dbReference type="Pfam" id="PF00543">
    <property type="entry name" value="P-II"/>
    <property type="match status" value="1"/>
</dbReference>